<evidence type="ECO:0000313" key="3">
    <source>
        <dbReference type="Proteomes" id="UP001501442"/>
    </source>
</evidence>
<accession>A0ABP8UJ25</accession>
<keyword evidence="1" id="KW-0472">Membrane</keyword>
<keyword evidence="1" id="KW-0812">Transmembrane</keyword>
<proteinExistence type="predicted"/>
<feature type="transmembrane region" description="Helical" evidence="1">
    <location>
        <begin position="37"/>
        <end position="57"/>
    </location>
</feature>
<keyword evidence="1" id="KW-1133">Transmembrane helix</keyword>
<protein>
    <submittedName>
        <fullName evidence="2">Uncharacterized protein</fullName>
    </submittedName>
</protein>
<evidence type="ECO:0000256" key="1">
    <source>
        <dbReference type="SAM" id="Phobius"/>
    </source>
</evidence>
<dbReference type="Proteomes" id="UP001501442">
    <property type="component" value="Unassembled WGS sequence"/>
</dbReference>
<evidence type="ECO:0000313" key="2">
    <source>
        <dbReference type="EMBL" id="GAA4632349.1"/>
    </source>
</evidence>
<sequence>MQTFEDRLLAELKHVVAANRSATEPRRRARRWTGPRLALAAGAIAAAVGTAVAVPALTEHEQAQANTVERIPDGSIMVRLVEFTHPELVEQKLRAFGVPAKVDFLRFGTQCKGREYDSDFWMSEHPDDGVFGGDPGSDPHADSDMRNAAGARIHPDKLKPGEMVVLDVWFENTKDSSSASVVSPMVKKIGTVPPCVRVPGGPRSGPDGVGG</sequence>
<dbReference type="EMBL" id="BAABHK010000010">
    <property type="protein sequence ID" value="GAA4632349.1"/>
    <property type="molecule type" value="Genomic_DNA"/>
</dbReference>
<dbReference type="RefSeq" id="WP_345435341.1">
    <property type="nucleotide sequence ID" value="NZ_BAABHK010000010.1"/>
</dbReference>
<name>A0ABP8UJ25_9ACTN</name>
<keyword evidence="3" id="KW-1185">Reference proteome</keyword>
<gene>
    <name evidence="2" type="ORF">GCM10023196_065440</name>
</gene>
<organism evidence="2 3">
    <name type="scientific">Actinoallomurus vinaceus</name>
    <dbReference type="NCBI Taxonomy" id="1080074"/>
    <lineage>
        <taxon>Bacteria</taxon>
        <taxon>Bacillati</taxon>
        <taxon>Actinomycetota</taxon>
        <taxon>Actinomycetes</taxon>
        <taxon>Streptosporangiales</taxon>
        <taxon>Thermomonosporaceae</taxon>
        <taxon>Actinoallomurus</taxon>
    </lineage>
</organism>
<comment type="caution">
    <text evidence="2">The sequence shown here is derived from an EMBL/GenBank/DDBJ whole genome shotgun (WGS) entry which is preliminary data.</text>
</comment>
<reference evidence="3" key="1">
    <citation type="journal article" date="2019" name="Int. J. Syst. Evol. Microbiol.">
        <title>The Global Catalogue of Microorganisms (GCM) 10K type strain sequencing project: providing services to taxonomists for standard genome sequencing and annotation.</title>
        <authorList>
            <consortium name="The Broad Institute Genomics Platform"/>
            <consortium name="The Broad Institute Genome Sequencing Center for Infectious Disease"/>
            <person name="Wu L."/>
            <person name="Ma J."/>
        </authorList>
    </citation>
    <scope>NUCLEOTIDE SEQUENCE [LARGE SCALE GENOMIC DNA]</scope>
    <source>
        <strain evidence="3">JCM 17939</strain>
    </source>
</reference>